<dbReference type="AlphaFoldDB" id="A0A444MQL6"/>
<dbReference type="RefSeq" id="WP_128533343.1">
    <property type="nucleotide sequence ID" value="NZ_SBIW01000003.1"/>
</dbReference>
<dbReference type="OrthoDB" id="646864at2"/>
<evidence type="ECO:0000313" key="1">
    <source>
        <dbReference type="EMBL" id="RWY53909.1"/>
    </source>
</evidence>
<dbReference type="Proteomes" id="UP000286701">
    <property type="component" value="Unassembled WGS sequence"/>
</dbReference>
<comment type="caution">
    <text evidence="1">The sequence shown here is derived from an EMBL/GenBank/DDBJ whole genome shotgun (WGS) entry which is preliminary data.</text>
</comment>
<accession>A0A444MQL6</accession>
<name>A0A444MQL6_9SPHI</name>
<reference evidence="1 2" key="1">
    <citation type="submission" date="2019-01" db="EMBL/GenBank/DDBJ databases">
        <title>Mucilaginibacter antarcticum sp. nov., isolated from antarctic soil.</title>
        <authorList>
            <person name="Yan Y.-Q."/>
            <person name="Du Z.-J."/>
        </authorList>
    </citation>
    <scope>NUCLEOTIDE SEQUENCE [LARGE SCALE GENOMIC DNA]</scope>
    <source>
        <strain evidence="1 2">F01003</strain>
    </source>
</reference>
<proteinExistence type="predicted"/>
<dbReference type="PROSITE" id="PS51257">
    <property type="entry name" value="PROKAR_LIPOPROTEIN"/>
    <property type="match status" value="1"/>
</dbReference>
<dbReference type="EMBL" id="SBIW01000003">
    <property type="protein sequence ID" value="RWY53909.1"/>
    <property type="molecule type" value="Genomic_DNA"/>
</dbReference>
<sequence length="304" mass="32668">MKRINYLFILTVLLFAACKKDPAAGIQSHERAIEAVSLSDGLVQVGPAVVDRPNATVTVRVLLQAGTTFNAVKPTIQTSYKSSVTPASGQVVDFAANSNRAKYTVTSETGETREWTVIIQPFTEALLGTFTIQDYTLYGGTGPQYGGGSVLNMASKSVWPANGPASEYDNTLTFTYTGITADGNTQGDVVNAAGADGAYADFTYIKNPVTDVNGKYRVIPKGTGKWLHNYANNTITFTFTDGTTKVCTFDGAGTSDLGNGLKKTITDNAFTFAIAGADDYGNIYSDYDKIVKRPYKLWVDVKKQ</sequence>
<keyword evidence="2" id="KW-1185">Reference proteome</keyword>
<evidence type="ECO:0000313" key="2">
    <source>
        <dbReference type="Proteomes" id="UP000286701"/>
    </source>
</evidence>
<evidence type="ECO:0008006" key="3">
    <source>
        <dbReference type="Google" id="ProtNLM"/>
    </source>
</evidence>
<gene>
    <name evidence="1" type="ORF">EPL05_07565</name>
</gene>
<dbReference type="Gene3D" id="2.60.40.2340">
    <property type="match status" value="1"/>
</dbReference>
<organism evidence="1 2">
    <name type="scientific">Mucilaginibacter gilvus</name>
    <dbReference type="NCBI Taxonomy" id="2305909"/>
    <lineage>
        <taxon>Bacteria</taxon>
        <taxon>Pseudomonadati</taxon>
        <taxon>Bacteroidota</taxon>
        <taxon>Sphingobacteriia</taxon>
        <taxon>Sphingobacteriales</taxon>
        <taxon>Sphingobacteriaceae</taxon>
        <taxon>Mucilaginibacter</taxon>
    </lineage>
</organism>
<protein>
    <recommendedName>
        <fullName evidence="3">DUF5018 domain-containing protein</fullName>
    </recommendedName>
</protein>